<sequence length="735" mass="78762">MIERVGLTGNEARLWDAVTAGGPVDFDGEAQKLSATVLCHVLLSKVSGRDCRKLVVRNTVIVGEVDLESGKVLFPVEFVKCRFDKPVNLRQAQAPAMGFLRCRLSGIQAEQLQTSFGFEVRKCTDDGGISLAGAHVKGQVDFEGTRLRHRRGPVLLADGLRVDQALRCSRGFQAAGPVSLVGTRVGGQFECNDASFLNPGGVALEAGDLEVEESVCWESGFRAVGAIRLAGAHIKGQLTCTGGRFRNPGGVALSLSGAHVDQDVKLTEGSSVDGGVDFTGCAIGGRLELTGGTFRKVGGVALDLARASIDQNMICQSGFDLKGKILLAGAKVGGNLWCEGGKLDNGADVVIDATGLTVQRDVNLCCLVTGEGFRSVGEVVLSDAAIMGSLRCSGAHFINPGDGALTAKGLAVTRDALFDDGFVAEGEVDITDSRIGGRLRCTGGTFTHRARALAGERITVKQSAEFGEGFHADGTVSLRGAQIGGDLDFTQAELAGTHKEALILKGVQVTRTLTLRFKHRPSNEVDLCRASVARLDDREANWPESVRLYDFVYVTLPLPQDEPGAPSVTDRLDWLKRNSRYMPKVYSQLADAYRTAGLDDEAITVAVAGETARRAARRGLVGWLWRLLGMLSRWTVQYGYRPLKVLWWLLALQVAGAITFKAFSGAEQLYPRDRSTRPSEILYTLDLLLPVVNLKQRDLWIATGAAAWVSSGFIIAGWALALSLAVGVGRIFKSR</sequence>
<dbReference type="EMBL" id="JBHUKU010000007">
    <property type="protein sequence ID" value="MFD2459812.1"/>
    <property type="molecule type" value="Genomic_DNA"/>
</dbReference>
<feature type="transmembrane region" description="Helical" evidence="1">
    <location>
        <begin position="699"/>
        <end position="732"/>
    </location>
</feature>
<keyword evidence="3" id="KW-1185">Reference proteome</keyword>
<reference evidence="3" key="1">
    <citation type="journal article" date="2019" name="Int. J. Syst. Evol. Microbiol.">
        <title>The Global Catalogue of Microorganisms (GCM) 10K type strain sequencing project: providing services to taxonomists for standard genome sequencing and annotation.</title>
        <authorList>
            <consortium name="The Broad Institute Genomics Platform"/>
            <consortium name="The Broad Institute Genome Sequencing Center for Infectious Disease"/>
            <person name="Wu L."/>
            <person name="Ma J."/>
        </authorList>
    </citation>
    <scope>NUCLEOTIDE SEQUENCE [LARGE SCALE GENOMIC DNA]</scope>
    <source>
        <strain evidence="3">CGMCC 4.7643</strain>
    </source>
</reference>
<evidence type="ECO:0008006" key="4">
    <source>
        <dbReference type="Google" id="ProtNLM"/>
    </source>
</evidence>
<gene>
    <name evidence="2" type="ORF">ACFSYJ_14450</name>
</gene>
<organism evidence="2 3">
    <name type="scientific">Amycolatopsis samaneae</name>
    <dbReference type="NCBI Taxonomy" id="664691"/>
    <lineage>
        <taxon>Bacteria</taxon>
        <taxon>Bacillati</taxon>
        <taxon>Actinomycetota</taxon>
        <taxon>Actinomycetes</taxon>
        <taxon>Pseudonocardiales</taxon>
        <taxon>Pseudonocardiaceae</taxon>
        <taxon>Amycolatopsis</taxon>
    </lineage>
</organism>
<name>A0ABW5GFH9_9PSEU</name>
<dbReference type="Proteomes" id="UP001597419">
    <property type="component" value="Unassembled WGS sequence"/>
</dbReference>
<comment type="caution">
    <text evidence="2">The sequence shown here is derived from an EMBL/GenBank/DDBJ whole genome shotgun (WGS) entry which is preliminary data.</text>
</comment>
<keyword evidence="1" id="KW-0472">Membrane</keyword>
<proteinExistence type="predicted"/>
<accession>A0ABW5GFH9</accession>
<protein>
    <recommendedName>
        <fullName evidence="4">Membrane-associated oxidoreductase</fullName>
    </recommendedName>
</protein>
<evidence type="ECO:0000256" key="1">
    <source>
        <dbReference type="SAM" id="Phobius"/>
    </source>
</evidence>
<evidence type="ECO:0000313" key="2">
    <source>
        <dbReference type="EMBL" id="MFD2459812.1"/>
    </source>
</evidence>
<evidence type="ECO:0000313" key="3">
    <source>
        <dbReference type="Proteomes" id="UP001597419"/>
    </source>
</evidence>
<keyword evidence="1" id="KW-0812">Transmembrane</keyword>
<dbReference type="RefSeq" id="WP_345403059.1">
    <property type="nucleotide sequence ID" value="NZ_BAABHG010000014.1"/>
</dbReference>
<keyword evidence="1" id="KW-1133">Transmembrane helix</keyword>